<accession>A0ABU6WHF9</accession>
<comment type="caution">
    <text evidence="2">The sequence shown here is derived from an EMBL/GenBank/DDBJ whole genome shotgun (WGS) entry which is preliminary data.</text>
</comment>
<feature type="compositionally biased region" description="Polar residues" evidence="1">
    <location>
        <begin position="17"/>
        <end position="31"/>
    </location>
</feature>
<dbReference type="Proteomes" id="UP001341840">
    <property type="component" value="Unassembled WGS sequence"/>
</dbReference>
<keyword evidence="3" id="KW-1185">Reference proteome</keyword>
<evidence type="ECO:0000256" key="1">
    <source>
        <dbReference type="SAM" id="MobiDB-lite"/>
    </source>
</evidence>
<evidence type="ECO:0000313" key="2">
    <source>
        <dbReference type="EMBL" id="MED6184689.1"/>
    </source>
</evidence>
<proteinExistence type="predicted"/>
<reference evidence="2 3" key="1">
    <citation type="journal article" date="2023" name="Plants (Basel)">
        <title>Bridging the Gap: Combining Genomics and Transcriptomics Approaches to Understand Stylosanthes scabra, an Orphan Legume from the Brazilian Caatinga.</title>
        <authorList>
            <person name="Ferreira-Neto J.R.C."/>
            <person name="da Silva M.D."/>
            <person name="Binneck E."/>
            <person name="de Melo N.F."/>
            <person name="da Silva R.H."/>
            <person name="de Melo A.L.T.M."/>
            <person name="Pandolfi V."/>
            <person name="Bustamante F.O."/>
            <person name="Brasileiro-Vidal A.C."/>
            <person name="Benko-Iseppon A.M."/>
        </authorList>
    </citation>
    <scope>NUCLEOTIDE SEQUENCE [LARGE SCALE GENOMIC DNA]</scope>
    <source>
        <tissue evidence="2">Leaves</tissue>
    </source>
</reference>
<gene>
    <name evidence="2" type="ORF">PIB30_049886</name>
</gene>
<feature type="region of interest" description="Disordered" evidence="1">
    <location>
        <begin position="1"/>
        <end position="57"/>
    </location>
</feature>
<sequence length="188" mass="21128">MTSTKKMSLKKKANKTPIKNGNGKSSGSQPKTGVGVGSRKIGSNGGPSDVKPIVEKVDSEEDKEYVYESEAFVSPISSDEEGVNRHKWTERIAGKLVKVIVRRPDFTPKEAKQHMSEVYKIQIHEKMITRALKRARENVIGKEGEQYSKLHDYVAELLKSNHGTTVLLSTLLLELFMISYLLLHNEKF</sequence>
<dbReference type="EMBL" id="JASCZI010181581">
    <property type="protein sequence ID" value="MED6184689.1"/>
    <property type="molecule type" value="Genomic_DNA"/>
</dbReference>
<protein>
    <submittedName>
        <fullName evidence="2">Uncharacterized protein</fullName>
    </submittedName>
</protein>
<evidence type="ECO:0000313" key="3">
    <source>
        <dbReference type="Proteomes" id="UP001341840"/>
    </source>
</evidence>
<organism evidence="2 3">
    <name type="scientific">Stylosanthes scabra</name>
    <dbReference type="NCBI Taxonomy" id="79078"/>
    <lineage>
        <taxon>Eukaryota</taxon>
        <taxon>Viridiplantae</taxon>
        <taxon>Streptophyta</taxon>
        <taxon>Embryophyta</taxon>
        <taxon>Tracheophyta</taxon>
        <taxon>Spermatophyta</taxon>
        <taxon>Magnoliopsida</taxon>
        <taxon>eudicotyledons</taxon>
        <taxon>Gunneridae</taxon>
        <taxon>Pentapetalae</taxon>
        <taxon>rosids</taxon>
        <taxon>fabids</taxon>
        <taxon>Fabales</taxon>
        <taxon>Fabaceae</taxon>
        <taxon>Papilionoideae</taxon>
        <taxon>50 kb inversion clade</taxon>
        <taxon>dalbergioids sensu lato</taxon>
        <taxon>Dalbergieae</taxon>
        <taxon>Pterocarpus clade</taxon>
        <taxon>Stylosanthes</taxon>
    </lineage>
</organism>
<name>A0ABU6WHF9_9FABA</name>